<evidence type="ECO:0000313" key="2">
    <source>
        <dbReference type="Proteomes" id="UP000030853"/>
    </source>
</evidence>
<gene>
    <name evidence="1" type="ORF">QU24_02210</name>
</gene>
<dbReference type="EMBL" id="JTJJ01000011">
    <property type="protein sequence ID" value="KHJ69691.1"/>
    <property type="molecule type" value="Genomic_DNA"/>
</dbReference>
<protein>
    <submittedName>
        <fullName evidence="1">Uncharacterized protein</fullName>
    </submittedName>
</protein>
<sequence length="74" mass="8256">MTIVFIPPLVTLLLSKEQEKGSSLTEEDVNSIRDNATAIVLDRDAALTLAESRGYRDIDPENCWSEWASFRGEA</sequence>
<dbReference type="Proteomes" id="UP000030853">
    <property type="component" value="Unassembled WGS sequence"/>
</dbReference>
<name>A0A0B1RDG7_9GAMM</name>
<organism evidence="1 2">
    <name type="scientific">Pantoea rodasii</name>
    <dbReference type="NCBI Taxonomy" id="1076549"/>
    <lineage>
        <taxon>Bacteria</taxon>
        <taxon>Pseudomonadati</taxon>
        <taxon>Pseudomonadota</taxon>
        <taxon>Gammaproteobacteria</taxon>
        <taxon>Enterobacterales</taxon>
        <taxon>Erwiniaceae</taxon>
        <taxon>Pantoea</taxon>
    </lineage>
</organism>
<comment type="caution">
    <text evidence="1">The sequence shown here is derived from an EMBL/GenBank/DDBJ whole genome shotgun (WGS) entry which is preliminary data.</text>
</comment>
<accession>A0A0B1RDG7</accession>
<dbReference type="AlphaFoldDB" id="A0A0B1RDG7"/>
<proteinExistence type="predicted"/>
<dbReference type="RefSeq" id="WP_039327948.1">
    <property type="nucleotide sequence ID" value="NZ_JTJJ01000011.1"/>
</dbReference>
<reference evidence="1 2" key="1">
    <citation type="submission" date="2014-11" db="EMBL/GenBank/DDBJ databases">
        <title>Genome sequencing of Pantoea rodasii ND03.</title>
        <authorList>
            <person name="Muhamad Yunos N.Y."/>
            <person name="Chan K.-G."/>
        </authorList>
    </citation>
    <scope>NUCLEOTIDE SEQUENCE [LARGE SCALE GENOMIC DNA]</scope>
    <source>
        <strain evidence="1 2">ND03</strain>
    </source>
</reference>
<evidence type="ECO:0000313" key="1">
    <source>
        <dbReference type="EMBL" id="KHJ69691.1"/>
    </source>
</evidence>